<feature type="compositionally biased region" description="Basic and acidic residues" evidence="8">
    <location>
        <begin position="222"/>
        <end position="231"/>
    </location>
</feature>
<dbReference type="EMBL" id="FMVW01000003">
    <property type="protein sequence ID" value="SCZ34909.1"/>
    <property type="molecule type" value="Genomic_DNA"/>
</dbReference>
<dbReference type="PRINTS" id="PR00789">
    <property type="entry name" value="OSIALOPTASE"/>
</dbReference>
<name>A0A1G5NDV2_AFIMA</name>
<protein>
    <recommendedName>
        <fullName evidence="1">N(6)-L-threonylcarbamoyladenine synthase</fullName>
        <ecNumber evidence="1">2.3.1.234</ecNumber>
    </recommendedName>
</protein>
<reference evidence="10 11" key="1">
    <citation type="submission" date="2016-10" db="EMBL/GenBank/DDBJ databases">
        <authorList>
            <person name="de Groot N.N."/>
        </authorList>
    </citation>
    <scope>NUCLEOTIDE SEQUENCE [LARGE SCALE GENOMIC DNA]</scope>
    <source>
        <strain evidence="10 11">DSM 2698</strain>
    </source>
</reference>
<evidence type="ECO:0000256" key="6">
    <source>
        <dbReference type="ARBA" id="ARBA00023315"/>
    </source>
</evidence>
<dbReference type="SUPFAM" id="SSF53067">
    <property type="entry name" value="Actin-like ATPase domain"/>
    <property type="match status" value="1"/>
</dbReference>
<keyword evidence="11" id="KW-1185">Reference proteome</keyword>
<dbReference type="InterPro" id="IPR043129">
    <property type="entry name" value="ATPase_NBD"/>
</dbReference>
<dbReference type="PANTHER" id="PTHR11735">
    <property type="entry name" value="TRNA N6-ADENOSINE THREONYLCARBAMOYLTRANSFERASE"/>
    <property type="match status" value="1"/>
</dbReference>
<comment type="catalytic activity">
    <reaction evidence="7">
        <text>L-threonylcarbamoyladenylate + adenosine(37) in tRNA = N(6)-L-threonylcarbamoyladenosine(37) in tRNA + AMP + H(+)</text>
        <dbReference type="Rhea" id="RHEA:37059"/>
        <dbReference type="Rhea" id="RHEA-COMP:10162"/>
        <dbReference type="Rhea" id="RHEA-COMP:10163"/>
        <dbReference type="ChEBI" id="CHEBI:15378"/>
        <dbReference type="ChEBI" id="CHEBI:73682"/>
        <dbReference type="ChEBI" id="CHEBI:74411"/>
        <dbReference type="ChEBI" id="CHEBI:74418"/>
        <dbReference type="ChEBI" id="CHEBI:456215"/>
        <dbReference type="EC" id="2.3.1.234"/>
    </reaction>
</comment>
<dbReference type="STRING" id="1120955.SAMN03080610_01793"/>
<proteinExistence type="predicted"/>
<dbReference type="NCBIfam" id="TIGR03725">
    <property type="entry name" value="T6A_YeaZ"/>
    <property type="match status" value="1"/>
</dbReference>
<dbReference type="Gene3D" id="3.30.420.40">
    <property type="match status" value="2"/>
</dbReference>
<evidence type="ECO:0000313" key="10">
    <source>
        <dbReference type="EMBL" id="SCZ34909.1"/>
    </source>
</evidence>
<dbReference type="GO" id="GO:0046872">
    <property type="term" value="F:metal ion binding"/>
    <property type="evidence" value="ECO:0007669"/>
    <property type="project" value="UniProtKB-KW"/>
</dbReference>
<keyword evidence="10" id="KW-0645">Protease</keyword>
<keyword evidence="6" id="KW-0012">Acyltransferase</keyword>
<dbReference type="OrthoDB" id="9809995at2"/>
<evidence type="ECO:0000256" key="1">
    <source>
        <dbReference type="ARBA" id="ARBA00012156"/>
    </source>
</evidence>
<evidence type="ECO:0000313" key="11">
    <source>
        <dbReference type="Proteomes" id="UP000199347"/>
    </source>
</evidence>
<keyword evidence="2" id="KW-0808">Transferase</keyword>
<dbReference type="GO" id="GO:0002949">
    <property type="term" value="P:tRNA threonylcarbamoyladenosine modification"/>
    <property type="evidence" value="ECO:0007669"/>
    <property type="project" value="InterPro"/>
</dbReference>
<dbReference type="PANTHER" id="PTHR11735:SF11">
    <property type="entry name" value="TRNA THREONYLCARBAMOYLADENOSINE BIOSYNTHESIS PROTEIN TSAB"/>
    <property type="match status" value="1"/>
</dbReference>
<dbReference type="GO" id="GO:0061711">
    <property type="term" value="F:tRNA N(6)-L-threonylcarbamoyladenine synthase activity"/>
    <property type="evidence" value="ECO:0007669"/>
    <property type="project" value="UniProtKB-EC"/>
</dbReference>
<dbReference type="AlphaFoldDB" id="A0A1G5NDV2"/>
<feature type="domain" description="Gcp-like" evidence="9">
    <location>
        <begin position="35"/>
        <end position="134"/>
    </location>
</feature>
<keyword evidence="4" id="KW-0479">Metal-binding</keyword>
<dbReference type="GO" id="GO:0006508">
    <property type="term" value="P:proteolysis"/>
    <property type="evidence" value="ECO:0007669"/>
    <property type="project" value="UniProtKB-KW"/>
</dbReference>
<dbReference type="EC" id="2.3.1.234" evidence="1"/>
<dbReference type="InterPro" id="IPR022496">
    <property type="entry name" value="T6A_TsaB"/>
</dbReference>
<evidence type="ECO:0000256" key="3">
    <source>
        <dbReference type="ARBA" id="ARBA00022694"/>
    </source>
</evidence>
<dbReference type="InterPro" id="IPR000905">
    <property type="entry name" value="Gcp-like_dom"/>
</dbReference>
<evidence type="ECO:0000256" key="8">
    <source>
        <dbReference type="SAM" id="MobiDB-lite"/>
    </source>
</evidence>
<keyword evidence="10" id="KW-0378">Hydrolase</keyword>
<evidence type="ECO:0000259" key="9">
    <source>
        <dbReference type="Pfam" id="PF00814"/>
    </source>
</evidence>
<feature type="region of interest" description="Disordered" evidence="8">
    <location>
        <begin position="217"/>
        <end position="239"/>
    </location>
</feature>
<gene>
    <name evidence="10" type="ORF">SAMN03080610_01793</name>
</gene>
<dbReference type="RefSeq" id="WP_092811729.1">
    <property type="nucleotide sequence ID" value="NZ_FMVW01000003.1"/>
</dbReference>
<dbReference type="InterPro" id="IPR017861">
    <property type="entry name" value="KAE1/TsaD"/>
</dbReference>
<keyword evidence="5" id="KW-0408">Iron</keyword>
<evidence type="ECO:0000256" key="7">
    <source>
        <dbReference type="ARBA" id="ARBA00048117"/>
    </source>
</evidence>
<evidence type="ECO:0000256" key="2">
    <source>
        <dbReference type="ARBA" id="ARBA00022679"/>
    </source>
</evidence>
<dbReference type="Proteomes" id="UP000199347">
    <property type="component" value="Unassembled WGS sequence"/>
</dbReference>
<sequence>MLLALDTAGPFCAVALATLEDGQINCHARREVEIGRGHAERLFPLIEECLADASATYSDLTAVATTLGPGSFTGIRIGVAAARGLALALQIPALGVDVLEALCEGIRHSEAGHCAAGLVAAILDAGRGNVFLRMEEISSREEIIASQREVQDEAAAFLAPYAFEGLVLCGAGADGIAGVLAGDGLPAIVADKRPSADIAMVARLALSGHAVNPPVPLYLRPPDAKPQTDKSLRRRLKTP</sequence>
<accession>A0A1G5NDV2</accession>
<dbReference type="Pfam" id="PF00814">
    <property type="entry name" value="TsaD"/>
    <property type="match status" value="1"/>
</dbReference>
<dbReference type="GO" id="GO:0005829">
    <property type="term" value="C:cytosol"/>
    <property type="evidence" value="ECO:0007669"/>
    <property type="project" value="TreeGrafter"/>
</dbReference>
<evidence type="ECO:0000256" key="4">
    <source>
        <dbReference type="ARBA" id="ARBA00022723"/>
    </source>
</evidence>
<dbReference type="GO" id="GO:0008233">
    <property type="term" value="F:peptidase activity"/>
    <property type="evidence" value="ECO:0007669"/>
    <property type="project" value="UniProtKB-KW"/>
</dbReference>
<evidence type="ECO:0000256" key="5">
    <source>
        <dbReference type="ARBA" id="ARBA00023004"/>
    </source>
</evidence>
<organism evidence="10 11">
    <name type="scientific">Afifella marina DSM 2698</name>
    <dbReference type="NCBI Taxonomy" id="1120955"/>
    <lineage>
        <taxon>Bacteria</taxon>
        <taxon>Pseudomonadati</taxon>
        <taxon>Pseudomonadota</taxon>
        <taxon>Alphaproteobacteria</taxon>
        <taxon>Hyphomicrobiales</taxon>
        <taxon>Afifellaceae</taxon>
        <taxon>Afifella</taxon>
    </lineage>
</organism>
<keyword evidence="3" id="KW-0819">tRNA processing</keyword>